<name>A0A0L0QJU9_VIRPA</name>
<evidence type="ECO:0000259" key="1">
    <source>
        <dbReference type="Pfam" id="PF13799"/>
    </source>
</evidence>
<gene>
    <name evidence="2" type="ORF">AFK71_10080</name>
</gene>
<evidence type="ECO:0000313" key="3">
    <source>
        <dbReference type="Proteomes" id="UP000036780"/>
    </source>
</evidence>
<dbReference type="EMBL" id="LGTO01000007">
    <property type="protein sequence ID" value="KNE18920.1"/>
    <property type="molecule type" value="Genomic_DNA"/>
</dbReference>
<sequence>MAIVKQFMGAERFIATIGDGTGTGATFTIPATAFTDDTGAAATAFPTAPAYYNLYLNGVLQTADTSTLTTTEVTIPDGDTLNPGVPVIIECVVN</sequence>
<comment type="caution">
    <text evidence="2">The sequence shown here is derived from an EMBL/GenBank/DDBJ whole genome shotgun (WGS) entry which is preliminary data.</text>
</comment>
<dbReference type="GeneID" id="66871905"/>
<organism evidence="2 3">
    <name type="scientific">Virgibacillus pantothenticus</name>
    <dbReference type="NCBI Taxonomy" id="1473"/>
    <lineage>
        <taxon>Bacteria</taxon>
        <taxon>Bacillati</taxon>
        <taxon>Bacillota</taxon>
        <taxon>Bacilli</taxon>
        <taxon>Bacillales</taxon>
        <taxon>Bacillaceae</taxon>
        <taxon>Virgibacillus</taxon>
    </lineage>
</organism>
<dbReference type="AlphaFoldDB" id="A0A0L0QJU9"/>
<accession>A0A0L0QJU9</accession>
<reference evidence="3" key="1">
    <citation type="submission" date="2015-07" db="EMBL/GenBank/DDBJ databases">
        <title>Fjat-10053 dsm26.</title>
        <authorList>
            <person name="Liu B."/>
            <person name="Wang J."/>
            <person name="Zhu Y."/>
            <person name="Liu G."/>
            <person name="Chen Q."/>
            <person name="Chen Z."/>
            <person name="Lan J."/>
            <person name="Che J."/>
            <person name="Ge C."/>
            <person name="Shi H."/>
            <person name="Pan Z."/>
            <person name="Liu X."/>
        </authorList>
    </citation>
    <scope>NUCLEOTIDE SEQUENCE [LARGE SCALE GENOMIC DNA]</scope>
    <source>
        <strain evidence="3">DSM 26</strain>
    </source>
</reference>
<dbReference type="Pfam" id="PF13799">
    <property type="entry name" value="DUF4183"/>
    <property type="match status" value="1"/>
</dbReference>
<protein>
    <recommendedName>
        <fullName evidence="1">DUF4183 domain-containing protein</fullName>
    </recommendedName>
</protein>
<dbReference type="InterPro" id="IPR025237">
    <property type="entry name" value="DUF4183"/>
</dbReference>
<proteinExistence type="predicted"/>
<dbReference type="PATRIC" id="fig|1473.5.peg.514"/>
<dbReference type="RefSeq" id="WP_050351416.1">
    <property type="nucleotide sequence ID" value="NZ_BOSN01000003.1"/>
</dbReference>
<keyword evidence="3" id="KW-1185">Reference proteome</keyword>
<dbReference type="Proteomes" id="UP000036780">
    <property type="component" value="Unassembled WGS sequence"/>
</dbReference>
<feature type="domain" description="DUF4183" evidence="1">
    <location>
        <begin position="22"/>
        <end position="90"/>
    </location>
</feature>
<evidence type="ECO:0000313" key="2">
    <source>
        <dbReference type="EMBL" id="KNE18920.1"/>
    </source>
</evidence>